<comment type="cofactor">
    <cofactor evidence="6">
        <name>Zn(2+)</name>
        <dbReference type="ChEBI" id="CHEBI:29105"/>
    </cofactor>
    <text evidence="6">Binds 1 zinc ion per subunit.</text>
</comment>
<evidence type="ECO:0000313" key="9">
    <source>
        <dbReference type="Proteomes" id="UP000261540"/>
    </source>
</evidence>
<dbReference type="PANTHER" id="PTHR11607:SF28">
    <property type="entry name" value="EPIDIDYMIS-SPECIFIC ALPHA-MANNOSIDASE"/>
    <property type="match status" value="1"/>
</dbReference>
<evidence type="ECO:0000256" key="6">
    <source>
        <dbReference type="RuleBase" id="RU361199"/>
    </source>
</evidence>
<dbReference type="FunFam" id="3.20.110.10:FF:000004">
    <property type="entry name" value="Alpha-mannosidase"/>
    <property type="match status" value="1"/>
</dbReference>
<name>A0A3B3SV77_9TELE</name>
<dbReference type="Pfam" id="PF07748">
    <property type="entry name" value="Glyco_hydro_38C"/>
    <property type="match status" value="1"/>
</dbReference>
<dbReference type="SUPFAM" id="SSF74650">
    <property type="entry name" value="Galactose mutarotase-like"/>
    <property type="match status" value="1"/>
</dbReference>
<feature type="domain" description="Glycoside hydrolase family 38 central" evidence="7">
    <location>
        <begin position="354"/>
        <end position="437"/>
    </location>
</feature>
<evidence type="ECO:0000256" key="1">
    <source>
        <dbReference type="ARBA" id="ARBA00009792"/>
    </source>
</evidence>
<evidence type="ECO:0000259" key="7">
    <source>
        <dbReference type="SMART" id="SM00872"/>
    </source>
</evidence>
<proteinExistence type="inferred from homology"/>
<accession>A0A3B3SV77</accession>
<dbReference type="Gene3D" id="2.60.40.1360">
    <property type="match status" value="1"/>
</dbReference>
<dbReference type="GO" id="GO:0006013">
    <property type="term" value="P:mannose metabolic process"/>
    <property type="evidence" value="ECO:0007669"/>
    <property type="project" value="InterPro"/>
</dbReference>
<protein>
    <recommendedName>
        <fullName evidence="6">Alpha-mannosidase</fullName>
        <ecNumber evidence="6">3.2.1.-</ecNumber>
    </recommendedName>
</protein>
<dbReference type="InterPro" id="IPR013780">
    <property type="entry name" value="Glyco_hydro_b"/>
</dbReference>
<evidence type="ECO:0000256" key="3">
    <source>
        <dbReference type="ARBA" id="ARBA00022801"/>
    </source>
</evidence>
<keyword evidence="6" id="KW-0732">Signal</keyword>
<dbReference type="Gene3D" id="2.60.40.1180">
    <property type="entry name" value="Golgi alpha-mannosidase II"/>
    <property type="match status" value="1"/>
</dbReference>
<dbReference type="InterPro" id="IPR011013">
    <property type="entry name" value="Gal_mutarotase_sf_dom"/>
</dbReference>
<dbReference type="STRING" id="1676925.ENSPKIP00000034652"/>
<feature type="signal peptide" evidence="6">
    <location>
        <begin position="1"/>
        <end position="21"/>
    </location>
</feature>
<dbReference type="EC" id="3.2.1.-" evidence="6"/>
<keyword evidence="4 6" id="KW-0862">Zinc</keyword>
<dbReference type="SUPFAM" id="SSF88688">
    <property type="entry name" value="Families 57/38 glycoside transferase middle domain"/>
    <property type="match status" value="1"/>
</dbReference>
<dbReference type="FunFam" id="2.70.98.30:FF:000005">
    <property type="entry name" value="Alpha-mannosidase"/>
    <property type="match status" value="1"/>
</dbReference>
<dbReference type="Ensembl" id="ENSPKIT00000015571.1">
    <property type="protein sequence ID" value="ENSPKIP00000034652.1"/>
    <property type="gene ID" value="ENSPKIG00000013850.1"/>
</dbReference>
<keyword evidence="5 6" id="KW-0326">Glycosidase</keyword>
<dbReference type="InterPro" id="IPR037094">
    <property type="entry name" value="Glyco_hydro_38_cen_sf"/>
</dbReference>
<dbReference type="GO" id="GO:0046872">
    <property type="term" value="F:metal ion binding"/>
    <property type="evidence" value="ECO:0007669"/>
    <property type="project" value="UniProtKB-KW"/>
</dbReference>
<dbReference type="SUPFAM" id="SSF88713">
    <property type="entry name" value="Glycoside hydrolase/deacetylase"/>
    <property type="match status" value="1"/>
</dbReference>
<dbReference type="InterPro" id="IPR028995">
    <property type="entry name" value="Glyco_hydro_57/38_cen_sf"/>
</dbReference>
<dbReference type="InterPro" id="IPR011330">
    <property type="entry name" value="Glyco_hydro/deAcase_b/a-brl"/>
</dbReference>
<evidence type="ECO:0000256" key="5">
    <source>
        <dbReference type="ARBA" id="ARBA00023295"/>
    </source>
</evidence>
<dbReference type="SMART" id="SM00872">
    <property type="entry name" value="Alpha-mann_mid"/>
    <property type="match status" value="1"/>
</dbReference>
<evidence type="ECO:0000256" key="4">
    <source>
        <dbReference type="ARBA" id="ARBA00022833"/>
    </source>
</evidence>
<organism evidence="8 9">
    <name type="scientific">Paramormyrops kingsleyae</name>
    <dbReference type="NCBI Taxonomy" id="1676925"/>
    <lineage>
        <taxon>Eukaryota</taxon>
        <taxon>Metazoa</taxon>
        <taxon>Chordata</taxon>
        <taxon>Craniata</taxon>
        <taxon>Vertebrata</taxon>
        <taxon>Euteleostomi</taxon>
        <taxon>Actinopterygii</taxon>
        <taxon>Neopterygii</taxon>
        <taxon>Teleostei</taxon>
        <taxon>Osteoglossocephala</taxon>
        <taxon>Osteoglossomorpha</taxon>
        <taxon>Osteoglossiformes</taxon>
        <taxon>Mormyridae</taxon>
        <taxon>Paramormyrops</taxon>
    </lineage>
</organism>
<reference evidence="8" key="2">
    <citation type="submission" date="2025-09" db="UniProtKB">
        <authorList>
            <consortium name="Ensembl"/>
        </authorList>
    </citation>
    <scope>IDENTIFICATION</scope>
</reference>
<dbReference type="GO" id="GO:0005764">
    <property type="term" value="C:lysosome"/>
    <property type="evidence" value="ECO:0007669"/>
    <property type="project" value="TreeGrafter"/>
</dbReference>
<dbReference type="GeneTree" id="ENSGT01030000234638"/>
<dbReference type="InterPro" id="IPR000602">
    <property type="entry name" value="Glyco_hydro_38_N"/>
</dbReference>
<dbReference type="InterPro" id="IPR050843">
    <property type="entry name" value="Glycosyl_Hydrlase_38"/>
</dbReference>
<dbReference type="InterPro" id="IPR027291">
    <property type="entry name" value="Glyco_hydro_38_N_sf"/>
</dbReference>
<dbReference type="Gene3D" id="2.70.98.30">
    <property type="entry name" value="Golgi alpha-mannosidase II, domain 4"/>
    <property type="match status" value="1"/>
</dbReference>
<dbReference type="AlphaFoldDB" id="A0A3B3SV77"/>
<dbReference type="OrthoDB" id="2016903at2759"/>
<evidence type="ECO:0000313" key="8">
    <source>
        <dbReference type="Ensembl" id="ENSPKIP00000034652.1"/>
    </source>
</evidence>
<dbReference type="Pfam" id="PF09261">
    <property type="entry name" value="Alpha-mann_mid"/>
    <property type="match status" value="1"/>
</dbReference>
<dbReference type="GO" id="GO:0004559">
    <property type="term" value="F:alpha-mannosidase activity"/>
    <property type="evidence" value="ECO:0007669"/>
    <property type="project" value="InterPro"/>
</dbReference>
<dbReference type="Gene3D" id="1.20.1270.50">
    <property type="entry name" value="Glycoside hydrolase family 38, central domain"/>
    <property type="match status" value="1"/>
</dbReference>
<keyword evidence="9" id="KW-1185">Reference proteome</keyword>
<dbReference type="PANTHER" id="PTHR11607">
    <property type="entry name" value="ALPHA-MANNOSIDASE"/>
    <property type="match status" value="1"/>
</dbReference>
<comment type="similarity">
    <text evidence="1 6">Belongs to the glycosyl hydrolase 38 family.</text>
</comment>
<sequence>MHIPCIYLVILQIALVVKSDGADPIQAFVIPHSHMDVGWVYTVQESMRAYAVNVYDSVVEELSRAKHRKFIAVEQEFFRLWWDSAATKEHKQQVRQLLTEGRLEFIIGGQVMHDEAVTDMVDDILQLTEGHGFLYETFGIRPQFSWHVDPFGASSTTAVLFALAGFNGHLISRIDYDLKETMQRNKELQFVWRGSPSLGEQQAIFTHTMDQFSYCTPSQLPFSNRSGFYWNGVAVFPDPPKDGQYPNMSLPVAKDNIHSYALTMVKNIQQRAAWYRTRHVLWPWGCDKQFYNSSVQFQNMDPILEYINQHGEQFGVTVQYATLGEYFQAVHQSGLTWEVRGNQDFLPYSTEPFQAWTGFYASRNVLKGMARRASSQLHAAESLFVRYCVSFPDGPVPKEWALQKLRDLRWAVSEVQHHDGITGTESPKVADMYLKHLTSGMTGVEELTINLLSLSQDADSFGFTYKQNTDFTQEPGEQIVVYNPLAWNVTTYVNVTVTFSMATVYDDKGQPVPSQIQQAAESVSTYDLFIVVSLSGLQHRRYFIRPSASPSGHDSAHAARTVTFQRQSVSGRPPKTTGRRLLPVMNECYKLMVDQDTNLLHSVTDLQTKGTVRLTQDFGEYHSNGDVSEGPISDNYIFSTNGTAQAAYKSVGLEIIPGKIVTEIRQYFYREEKEEDYVYAVYTRVPVGFKGMMPCHRIEQSYRVGPLVVNREAVLRTTTDLRNNKTIFTDNNGYQMQKRLHRTFTNNTVARNFYPMVRMAYLEDELTRLVFLSERAHGVSGQSEGQLEVMLHRRLWNNQEWNLGYNLTLNDTSVVQPVLWMMLGTRAAMSELYQKGALALQHRPVVMCTSSTKGGRVPAASHSRMSALPVVLPPNLHLLSLSVPGWHYSSNHTKHLESMQQDEDRKMQPDFKRVLIRIMHLFEVGEDPVLSKPATINLKEVLKGLGEMTSVEERSLTGTWAASDIKRWKWKTTEDASSGATDVAGDQAGHSFRGVREYFSITISPKEIRTFFISFK</sequence>
<evidence type="ECO:0000256" key="2">
    <source>
        <dbReference type="ARBA" id="ARBA00022723"/>
    </source>
</evidence>
<dbReference type="GO" id="GO:0030246">
    <property type="term" value="F:carbohydrate binding"/>
    <property type="evidence" value="ECO:0007669"/>
    <property type="project" value="InterPro"/>
</dbReference>
<dbReference type="Gene3D" id="3.20.110.10">
    <property type="entry name" value="Glycoside hydrolase 38, N terminal domain"/>
    <property type="match status" value="1"/>
</dbReference>
<dbReference type="Proteomes" id="UP000261540">
    <property type="component" value="Unplaced"/>
</dbReference>
<dbReference type="InterPro" id="IPR015341">
    <property type="entry name" value="Glyco_hydro_38_cen"/>
</dbReference>
<dbReference type="Pfam" id="PF01074">
    <property type="entry name" value="Glyco_hydro_38N"/>
    <property type="match status" value="1"/>
</dbReference>
<feature type="chain" id="PRO_5017852433" description="Alpha-mannosidase" evidence="6">
    <location>
        <begin position="22"/>
        <end position="1016"/>
    </location>
</feature>
<keyword evidence="2 6" id="KW-0479">Metal-binding</keyword>
<keyword evidence="3 6" id="KW-0378">Hydrolase</keyword>
<dbReference type="InterPro" id="IPR011682">
    <property type="entry name" value="Glyco_hydro_38_C"/>
</dbReference>
<reference evidence="8" key="1">
    <citation type="submission" date="2025-08" db="UniProtKB">
        <authorList>
            <consortium name="Ensembl"/>
        </authorList>
    </citation>
    <scope>IDENTIFICATION</scope>
</reference>